<dbReference type="Gene3D" id="3.20.20.70">
    <property type="entry name" value="Aldolase class I"/>
    <property type="match status" value="1"/>
</dbReference>
<organism evidence="5 6">
    <name type="scientific">Antarcticimicrobium sediminis</name>
    <dbReference type="NCBI Taxonomy" id="2546227"/>
    <lineage>
        <taxon>Bacteria</taxon>
        <taxon>Pseudomonadati</taxon>
        <taxon>Pseudomonadota</taxon>
        <taxon>Alphaproteobacteria</taxon>
        <taxon>Rhodobacterales</taxon>
        <taxon>Paracoccaceae</taxon>
        <taxon>Antarcticimicrobium</taxon>
    </lineage>
</organism>
<dbReference type="SUPFAM" id="SSF51569">
    <property type="entry name" value="Aldolase"/>
    <property type="match status" value="1"/>
</dbReference>
<evidence type="ECO:0000259" key="4">
    <source>
        <dbReference type="PROSITE" id="PS50991"/>
    </source>
</evidence>
<dbReference type="PROSITE" id="PS50991">
    <property type="entry name" value="PYR_CT"/>
    <property type="match status" value="1"/>
</dbReference>
<dbReference type="GO" id="GO:0006552">
    <property type="term" value="P:L-leucine catabolic process"/>
    <property type="evidence" value="ECO:0007669"/>
    <property type="project" value="TreeGrafter"/>
</dbReference>
<evidence type="ECO:0000313" key="6">
    <source>
        <dbReference type="Proteomes" id="UP000294662"/>
    </source>
</evidence>
<dbReference type="InterPro" id="IPR043594">
    <property type="entry name" value="HMGL"/>
</dbReference>
<evidence type="ECO:0000256" key="2">
    <source>
        <dbReference type="ARBA" id="ARBA00022723"/>
    </source>
</evidence>
<reference evidence="5 6" key="1">
    <citation type="submission" date="2019-03" db="EMBL/GenBank/DDBJ databases">
        <authorList>
            <person name="Zhang S."/>
        </authorList>
    </citation>
    <scope>NUCLEOTIDE SEQUENCE [LARGE SCALE GENOMIC DNA]</scope>
    <source>
        <strain evidence="5 6">S4J41</strain>
    </source>
</reference>
<dbReference type="Pfam" id="PF00682">
    <property type="entry name" value="HMGL-like"/>
    <property type="match status" value="1"/>
</dbReference>
<dbReference type="AlphaFoldDB" id="A0A4R5EJD7"/>
<dbReference type="GO" id="GO:0004419">
    <property type="term" value="F:hydroxymethylglutaryl-CoA lyase activity"/>
    <property type="evidence" value="ECO:0007669"/>
    <property type="project" value="TreeGrafter"/>
</dbReference>
<dbReference type="InterPro" id="IPR013785">
    <property type="entry name" value="Aldolase_TIM"/>
</dbReference>
<dbReference type="GO" id="GO:0046872">
    <property type="term" value="F:metal ion binding"/>
    <property type="evidence" value="ECO:0007669"/>
    <property type="project" value="UniProtKB-KW"/>
</dbReference>
<evidence type="ECO:0000256" key="1">
    <source>
        <dbReference type="ARBA" id="ARBA00009405"/>
    </source>
</evidence>
<dbReference type="CDD" id="cd07938">
    <property type="entry name" value="DRE_TIM_HMGL"/>
    <property type="match status" value="1"/>
</dbReference>
<dbReference type="OrthoDB" id="9784013at2"/>
<dbReference type="Proteomes" id="UP000294662">
    <property type="component" value="Unassembled WGS sequence"/>
</dbReference>
<keyword evidence="2" id="KW-0479">Metal-binding</keyword>
<dbReference type="NCBIfam" id="NF004283">
    <property type="entry name" value="PRK05692.1"/>
    <property type="match status" value="1"/>
</dbReference>
<comment type="caution">
    <text evidence="5">The sequence shown here is derived from an EMBL/GenBank/DDBJ whole genome shotgun (WGS) entry which is preliminary data.</text>
</comment>
<dbReference type="FunFam" id="3.20.20.70:FF:000071">
    <property type="entry name" value="Hydroxymethylglutaryl-CoA lyase"/>
    <property type="match status" value="1"/>
</dbReference>
<dbReference type="InterPro" id="IPR000891">
    <property type="entry name" value="PYR_CT"/>
</dbReference>
<dbReference type="PANTHER" id="PTHR42738">
    <property type="entry name" value="HYDROXYMETHYLGLUTARYL-COA LYASE"/>
    <property type="match status" value="1"/>
</dbReference>
<proteinExistence type="inferred from homology"/>
<protein>
    <submittedName>
        <fullName evidence="5">Hydroxymethylglutaryl-CoA lyase</fullName>
    </submittedName>
</protein>
<name>A0A4R5EJD7_9RHOB</name>
<gene>
    <name evidence="5" type="ORF">E1B25_19120</name>
</gene>
<keyword evidence="6" id="KW-1185">Reference proteome</keyword>
<evidence type="ECO:0000256" key="3">
    <source>
        <dbReference type="ARBA" id="ARBA00023239"/>
    </source>
</evidence>
<dbReference type="PANTHER" id="PTHR42738:SF7">
    <property type="entry name" value="HYDROXYMETHYLGLUTARYL-COA LYASE"/>
    <property type="match status" value="1"/>
</dbReference>
<comment type="similarity">
    <text evidence="1">Belongs to the HMG-CoA lyase family.</text>
</comment>
<dbReference type="EMBL" id="SMFP01000018">
    <property type="protein sequence ID" value="TDE34649.1"/>
    <property type="molecule type" value="Genomic_DNA"/>
</dbReference>
<evidence type="ECO:0000313" key="5">
    <source>
        <dbReference type="EMBL" id="TDE34649.1"/>
    </source>
</evidence>
<sequence length="305" mass="32065">MNWEGKPMKDLITTEVGMRDGLQMESRFVPTNEKIEIGLGLIGAGLRRIEATSFVSPKAVPQLVDAAEVIGALRGRGATLAALVPNLRGAERALEAGVDELVMFISASEEHNRRNVNRSIAESLETIAPVAQAVAGSGRGLRAAVSTAFGCPWQGDVTPEEVARVIEGFAAQGVRAVTLGDTTGMATPPIVRRLCDKLADWFPEVELTLHFHNTRGIGLVNVMAGLDAGIVRYESALGGLGGCPFAKGATGNICTEDLVYMAGEMGLKTGVDLSSLIALAQRMQAILGHDLPGQVMKAGPRLVAA</sequence>
<feature type="domain" description="Pyruvate carboxyltransferase" evidence="4">
    <location>
        <begin position="11"/>
        <end position="277"/>
    </location>
</feature>
<dbReference type="GO" id="GO:0046951">
    <property type="term" value="P:ketone body biosynthetic process"/>
    <property type="evidence" value="ECO:0007669"/>
    <property type="project" value="TreeGrafter"/>
</dbReference>
<accession>A0A4R5EJD7</accession>
<keyword evidence="3 5" id="KW-0456">Lyase</keyword>